<evidence type="ECO:0000256" key="3">
    <source>
        <dbReference type="ARBA" id="ARBA00019660"/>
    </source>
</evidence>
<evidence type="ECO:0000256" key="4">
    <source>
        <dbReference type="ARBA" id="ARBA00023015"/>
    </source>
</evidence>
<dbReference type="GO" id="GO:0003712">
    <property type="term" value="F:transcription coregulator activity"/>
    <property type="evidence" value="ECO:0007669"/>
    <property type="project" value="InterPro"/>
</dbReference>
<dbReference type="InterPro" id="IPR008831">
    <property type="entry name" value="Mediator_Med31"/>
</dbReference>
<evidence type="ECO:0000256" key="1">
    <source>
        <dbReference type="ARBA" id="ARBA00004123"/>
    </source>
</evidence>
<evidence type="ECO:0000256" key="7">
    <source>
        <dbReference type="ARBA" id="ARBA00023242"/>
    </source>
</evidence>
<evidence type="ECO:0000256" key="5">
    <source>
        <dbReference type="ARBA" id="ARBA00023159"/>
    </source>
</evidence>
<gene>
    <name evidence="9" type="ORF">DM01DRAFT_1334672</name>
</gene>
<dbReference type="Pfam" id="PF05669">
    <property type="entry name" value="Med31"/>
    <property type="match status" value="1"/>
</dbReference>
<keyword evidence="5 8" id="KW-0010">Activator</keyword>
<dbReference type="Gene3D" id="1.10.10.1340">
    <property type="entry name" value="Mediator of RNA polymerase II, submodule Med31 (Soh1)"/>
    <property type="match status" value="1"/>
</dbReference>
<dbReference type="AlphaFoldDB" id="A0A1X2GKP4"/>
<proteinExistence type="inferred from homology"/>
<comment type="subunit">
    <text evidence="8">Component of the Mediator complex.</text>
</comment>
<keyword evidence="10" id="KW-1185">Reference proteome</keyword>
<dbReference type="PANTHER" id="PTHR13186">
    <property type="entry name" value="MEDIATOR OF RNA POLYMERASE II TRANSCRIPTION SUBUNIT 31"/>
    <property type="match status" value="1"/>
</dbReference>
<evidence type="ECO:0000256" key="2">
    <source>
        <dbReference type="ARBA" id="ARBA00006378"/>
    </source>
</evidence>
<comment type="function">
    <text evidence="8">Component of the Mediator complex, a coactivator involved in the regulated transcription of nearly all RNA polymerase II-dependent genes. Mediator functions as a bridge to convey information from gene-specific regulatory proteins to the basal RNA polymerase II transcription machinery. Mediator is recruited to promoters by direct interactions with regulatory proteins and serves as a scaffold for the assembly of a functional preinitiation complex with RNA polymerase II and the general transcription factors.</text>
</comment>
<dbReference type="GO" id="GO:0016592">
    <property type="term" value="C:mediator complex"/>
    <property type="evidence" value="ECO:0007669"/>
    <property type="project" value="EnsemblFungi"/>
</dbReference>
<reference evidence="9 10" key="1">
    <citation type="submission" date="2016-07" db="EMBL/GenBank/DDBJ databases">
        <title>Pervasive Adenine N6-methylation of Active Genes in Fungi.</title>
        <authorList>
            <consortium name="DOE Joint Genome Institute"/>
            <person name="Mondo S.J."/>
            <person name="Dannebaum R.O."/>
            <person name="Kuo R.C."/>
            <person name="Labutti K."/>
            <person name="Haridas S."/>
            <person name="Kuo A."/>
            <person name="Salamov A."/>
            <person name="Ahrendt S.R."/>
            <person name="Lipzen A."/>
            <person name="Sullivan W."/>
            <person name="Andreopoulos W.B."/>
            <person name="Clum A."/>
            <person name="Lindquist E."/>
            <person name="Daum C."/>
            <person name="Ramamoorthy G.K."/>
            <person name="Gryganskyi A."/>
            <person name="Culley D."/>
            <person name="Magnuson J.K."/>
            <person name="James T.Y."/>
            <person name="O'Malley M.A."/>
            <person name="Stajich J.E."/>
            <person name="Spatafora J.W."/>
            <person name="Visel A."/>
            <person name="Grigoriev I.V."/>
        </authorList>
    </citation>
    <scope>NUCLEOTIDE SEQUENCE [LARGE SCALE GENOMIC DNA]</scope>
    <source>
        <strain evidence="9 10">NRRL 3301</strain>
    </source>
</reference>
<dbReference type="STRING" id="101127.A0A1X2GKP4"/>
<name>A0A1X2GKP4_9FUNG</name>
<dbReference type="Proteomes" id="UP000242146">
    <property type="component" value="Unassembled WGS sequence"/>
</dbReference>
<evidence type="ECO:0000256" key="8">
    <source>
        <dbReference type="RuleBase" id="RU364129"/>
    </source>
</evidence>
<organism evidence="9 10">
    <name type="scientific">Hesseltinella vesiculosa</name>
    <dbReference type="NCBI Taxonomy" id="101127"/>
    <lineage>
        <taxon>Eukaryota</taxon>
        <taxon>Fungi</taxon>
        <taxon>Fungi incertae sedis</taxon>
        <taxon>Mucoromycota</taxon>
        <taxon>Mucoromycotina</taxon>
        <taxon>Mucoromycetes</taxon>
        <taxon>Mucorales</taxon>
        <taxon>Cunninghamellaceae</taxon>
        <taxon>Hesseltinella</taxon>
    </lineage>
</organism>
<evidence type="ECO:0000313" key="9">
    <source>
        <dbReference type="EMBL" id="ORX56177.1"/>
    </source>
</evidence>
<dbReference type="EMBL" id="MCGT01000010">
    <property type="protein sequence ID" value="ORX56177.1"/>
    <property type="molecule type" value="Genomic_DNA"/>
</dbReference>
<comment type="similarity">
    <text evidence="2 8">Belongs to the Mediator complex subunit 31 family.</text>
</comment>
<keyword evidence="7 8" id="KW-0539">Nucleus</keyword>
<comment type="subcellular location">
    <subcellularLocation>
        <location evidence="1 8">Nucleus</location>
    </subcellularLocation>
</comment>
<keyword evidence="4 8" id="KW-0805">Transcription regulation</keyword>
<dbReference type="InterPro" id="IPR038089">
    <property type="entry name" value="Med31_sf"/>
</dbReference>
<accession>A0A1X2GKP4</accession>
<dbReference type="OrthoDB" id="10257739at2759"/>
<sequence length="124" mass="15048">MLADQEKNRFQIELEFIQCLSNPWYLNNLAQQQFLKDPEFINYLDYLQYWKQPEYARFVMYPHALYFLDLLQSPQFRDFISTSENTQEVHRMQYYHWMYLRNAPKEATSTNPVPSDAVAMDQST</sequence>
<evidence type="ECO:0000256" key="6">
    <source>
        <dbReference type="ARBA" id="ARBA00023163"/>
    </source>
</evidence>
<evidence type="ECO:0000313" key="10">
    <source>
        <dbReference type="Proteomes" id="UP000242146"/>
    </source>
</evidence>
<comment type="caution">
    <text evidence="9">The sequence shown here is derived from an EMBL/GenBank/DDBJ whole genome shotgun (WGS) entry which is preliminary data.</text>
</comment>
<keyword evidence="6 8" id="KW-0804">Transcription</keyword>
<protein>
    <recommendedName>
        <fullName evidence="3 8">Mediator of RNA polymerase II transcription subunit 31</fullName>
    </recommendedName>
</protein>
<dbReference type="GO" id="GO:0006355">
    <property type="term" value="P:regulation of DNA-templated transcription"/>
    <property type="evidence" value="ECO:0007669"/>
    <property type="project" value="InterPro"/>
</dbReference>